<accession>A0A4P2QWL4</accession>
<feature type="transmembrane region" description="Helical" evidence="1">
    <location>
        <begin position="299"/>
        <end position="321"/>
    </location>
</feature>
<keyword evidence="2" id="KW-0732">Signal</keyword>
<protein>
    <recommendedName>
        <fullName evidence="5">PEGA domain-containing protein</fullName>
    </recommendedName>
</protein>
<keyword evidence="1" id="KW-0472">Membrane</keyword>
<evidence type="ECO:0000256" key="2">
    <source>
        <dbReference type="SAM" id="SignalP"/>
    </source>
</evidence>
<keyword evidence="1" id="KW-0812">Transmembrane</keyword>
<dbReference type="Proteomes" id="UP000295497">
    <property type="component" value="Chromosome"/>
</dbReference>
<gene>
    <name evidence="3" type="ORF">SOCE836_070380</name>
</gene>
<sequence length="348" mass="35941">MGSTGRLLLAVAAASAVWSLAAVSAGEERHDGPSEAASARSAEADEAFARGERARRAGRWEEAEAAYRAAWQADPRPELAGELGLAELALGRLRDAAEHLGASLLYPETLAPAARRRFSEGLRRAEREVSSATVAVSRPEAEVFIDGRRIGRGQATYFVYLDPGRHEARGKLEGYIDEVYPFEAQRGRESMIGLHLQPKPPPPPAAPVAPVRAAAAPAAASGPAAGTVFRIGGLALAAAGVALGAGLSVEASARGDEAAALEEGIRRRGGPAACLYDEHTAACGELGDKRRARDTLETAAWASFVGAGFVGAVALSSFWWAPAPGTGAVRAVPLATAKGGGVLVVGAW</sequence>
<proteinExistence type="predicted"/>
<feature type="signal peptide" evidence="2">
    <location>
        <begin position="1"/>
        <end position="21"/>
    </location>
</feature>
<dbReference type="AlphaFoldDB" id="A0A4P2QWL4"/>
<dbReference type="Gene3D" id="1.25.40.10">
    <property type="entry name" value="Tetratricopeptide repeat domain"/>
    <property type="match status" value="1"/>
</dbReference>
<dbReference type="RefSeq" id="WP_129577990.1">
    <property type="nucleotide sequence ID" value="NZ_CP012672.1"/>
</dbReference>
<organism evidence="3 4">
    <name type="scientific">Sorangium cellulosum</name>
    <name type="common">Polyangium cellulosum</name>
    <dbReference type="NCBI Taxonomy" id="56"/>
    <lineage>
        <taxon>Bacteria</taxon>
        <taxon>Pseudomonadati</taxon>
        <taxon>Myxococcota</taxon>
        <taxon>Polyangia</taxon>
        <taxon>Polyangiales</taxon>
        <taxon>Polyangiaceae</taxon>
        <taxon>Sorangium</taxon>
    </lineage>
</organism>
<evidence type="ECO:0000313" key="4">
    <source>
        <dbReference type="Proteomes" id="UP000295497"/>
    </source>
</evidence>
<evidence type="ECO:0000313" key="3">
    <source>
        <dbReference type="EMBL" id="AUX34859.1"/>
    </source>
</evidence>
<feature type="chain" id="PRO_5020521954" description="PEGA domain-containing protein" evidence="2">
    <location>
        <begin position="22"/>
        <end position="348"/>
    </location>
</feature>
<reference evidence="3 4" key="1">
    <citation type="submission" date="2015-09" db="EMBL/GenBank/DDBJ databases">
        <title>Sorangium comparison.</title>
        <authorList>
            <person name="Zaburannyi N."/>
            <person name="Bunk B."/>
            <person name="Overmann J."/>
            <person name="Mueller R."/>
        </authorList>
    </citation>
    <scope>NUCLEOTIDE SEQUENCE [LARGE SCALE GENOMIC DNA]</scope>
    <source>
        <strain evidence="3 4">So ce836</strain>
    </source>
</reference>
<evidence type="ECO:0008006" key="5">
    <source>
        <dbReference type="Google" id="ProtNLM"/>
    </source>
</evidence>
<dbReference type="EMBL" id="CP012672">
    <property type="protein sequence ID" value="AUX34859.1"/>
    <property type="molecule type" value="Genomic_DNA"/>
</dbReference>
<evidence type="ECO:0000256" key="1">
    <source>
        <dbReference type="SAM" id="Phobius"/>
    </source>
</evidence>
<keyword evidence="1" id="KW-1133">Transmembrane helix</keyword>
<name>A0A4P2QWL4_SORCE</name>
<dbReference type="SUPFAM" id="SSF48452">
    <property type="entry name" value="TPR-like"/>
    <property type="match status" value="1"/>
</dbReference>
<dbReference type="InterPro" id="IPR011990">
    <property type="entry name" value="TPR-like_helical_dom_sf"/>
</dbReference>